<evidence type="ECO:0000256" key="3">
    <source>
        <dbReference type="SAM" id="SignalP"/>
    </source>
</evidence>
<feature type="chain" id="PRO_5040462686" evidence="3">
    <location>
        <begin position="21"/>
        <end position="257"/>
    </location>
</feature>
<keyword evidence="5" id="KW-1185">Reference proteome</keyword>
<evidence type="ECO:0000256" key="1">
    <source>
        <dbReference type="SAM" id="MobiDB-lite"/>
    </source>
</evidence>
<organism evidence="4 5">
    <name type="scientific">Rhodocollybia butyracea</name>
    <dbReference type="NCBI Taxonomy" id="206335"/>
    <lineage>
        <taxon>Eukaryota</taxon>
        <taxon>Fungi</taxon>
        <taxon>Dikarya</taxon>
        <taxon>Basidiomycota</taxon>
        <taxon>Agaricomycotina</taxon>
        <taxon>Agaricomycetes</taxon>
        <taxon>Agaricomycetidae</taxon>
        <taxon>Agaricales</taxon>
        <taxon>Marasmiineae</taxon>
        <taxon>Omphalotaceae</taxon>
        <taxon>Rhodocollybia</taxon>
    </lineage>
</organism>
<accession>A0A9P5UCQ3</accession>
<feature type="signal peptide" evidence="3">
    <location>
        <begin position="1"/>
        <end position="20"/>
    </location>
</feature>
<feature type="compositionally biased region" description="Basic residues" evidence="1">
    <location>
        <begin position="108"/>
        <end position="119"/>
    </location>
</feature>
<evidence type="ECO:0000313" key="5">
    <source>
        <dbReference type="Proteomes" id="UP000772434"/>
    </source>
</evidence>
<feature type="region of interest" description="Disordered" evidence="1">
    <location>
        <begin position="96"/>
        <end position="130"/>
    </location>
</feature>
<name>A0A9P5UCQ3_9AGAR</name>
<sequence>MRISALSLIIASGGLLQATANPLRVVWIPQEAPASTQSSSNEAVARIHTPNVHMIMNGTHHGCTGARGGRFRQKAAELSNAFRAALGMPLIETHKPHFDSEKHGEEHHKHHKHHDHHHHEKEPSDDELKMEEGGGRVHIYQQHPKVHGHHSKGHLHGKSGREACFFKRLHFALASLSPWEGRAMAFVIGCGLGVLLRMFWVLTVVAFRAIRGDKQESEYLPIPNQHDAEEIFVAPPVYIIDEKVAPKEDTNAVPTAN</sequence>
<dbReference type="AlphaFoldDB" id="A0A9P5UCQ3"/>
<dbReference type="OrthoDB" id="3233375at2759"/>
<feature type="transmembrane region" description="Helical" evidence="2">
    <location>
        <begin position="183"/>
        <end position="207"/>
    </location>
</feature>
<dbReference type="Proteomes" id="UP000772434">
    <property type="component" value="Unassembled WGS sequence"/>
</dbReference>
<evidence type="ECO:0000313" key="4">
    <source>
        <dbReference type="EMBL" id="KAF9074371.1"/>
    </source>
</evidence>
<gene>
    <name evidence="4" type="ORF">BDP27DRAFT_186364</name>
</gene>
<reference evidence="4" key="1">
    <citation type="submission" date="2020-11" db="EMBL/GenBank/DDBJ databases">
        <authorList>
            <consortium name="DOE Joint Genome Institute"/>
            <person name="Ahrendt S."/>
            <person name="Riley R."/>
            <person name="Andreopoulos W."/>
            <person name="Labutti K."/>
            <person name="Pangilinan J."/>
            <person name="Ruiz-Duenas F.J."/>
            <person name="Barrasa J.M."/>
            <person name="Sanchez-Garcia M."/>
            <person name="Camarero S."/>
            <person name="Miyauchi S."/>
            <person name="Serrano A."/>
            <person name="Linde D."/>
            <person name="Babiker R."/>
            <person name="Drula E."/>
            <person name="Ayuso-Fernandez I."/>
            <person name="Pacheco R."/>
            <person name="Padilla G."/>
            <person name="Ferreira P."/>
            <person name="Barriuso J."/>
            <person name="Kellner H."/>
            <person name="Castanera R."/>
            <person name="Alfaro M."/>
            <person name="Ramirez L."/>
            <person name="Pisabarro A.G."/>
            <person name="Kuo A."/>
            <person name="Tritt A."/>
            <person name="Lipzen A."/>
            <person name="He G."/>
            <person name="Yan M."/>
            <person name="Ng V."/>
            <person name="Cullen D."/>
            <person name="Martin F."/>
            <person name="Rosso M.-N."/>
            <person name="Henrissat B."/>
            <person name="Hibbett D."/>
            <person name="Martinez A.T."/>
            <person name="Grigoriev I.V."/>
        </authorList>
    </citation>
    <scope>NUCLEOTIDE SEQUENCE</scope>
    <source>
        <strain evidence="4">AH 40177</strain>
    </source>
</reference>
<keyword evidence="3" id="KW-0732">Signal</keyword>
<dbReference type="EMBL" id="JADNRY010000013">
    <property type="protein sequence ID" value="KAF9074371.1"/>
    <property type="molecule type" value="Genomic_DNA"/>
</dbReference>
<keyword evidence="2" id="KW-1133">Transmembrane helix</keyword>
<feature type="compositionally biased region" description="Basic and acidic residues" evidence="1">
    <location>
        <begin position="120"/>
        <end position="130"/>
    </location>
</feature>
<feature type="compositionally biased region" description="Basic and acidic residues" evidence="1">
    <location>
        <begin position="96"/>
        <end position="107"/>
    </location>
</feature>
<evidence type="ECO:0000256" key="2">
    <source>
        <dbReference type="SAM" id="Phobius"/>
    </source>
</evidence>
<keyword evidence="2" id="KW-0812">Transmembrane</keyword>
<proteinExistence type="predicted"/>
<comment type="caution">
    <text evidence="4">The sequence shown here is derived from an EMBL/GenBank/DDBJ whole genome shotgun (WGS) entry which is preliminary data.</text>
</comment>
<protein>
    <submittedName>
        <fullName evidence="4">Uncharacterized protein</fullName>
    </submittedName>
</protein>
<keyword evidence="2" id="KW-0472">Membrane</keyword>